<dbReference type="OrthoDB" id="5797290at2"/>
<evidence type="ECO:0000313" key="7">
    <source>
        <dbReference type="Proteomes" id="UP000198238"/>
    </source>
</evidence>
<accession>A0A220RZK2</accession>
<dbReference type="GO" id="GO:0016020">
    <property type="term" value="C:membrane"/>
    <property type="evidence" value="ECO:0007669"/>
    <property type="project" value="UniProtKB-SubCell"/>
</dbReference>
<dbReference type="EMBL" id="CP022278">
    <property type="protein sequence ID" value="ASK26405.1"/>
    <property type="molecule type" value="Genomic_DNA"/>
</dbReference>
<keyword evidence="7" id="KW-1185">Reference proteome</keyword>
<keyword evidence="2" id="KW-0812">Transmembrane</keyword>
<evidence type="ECO:0000313" key="6">
    <source>
        <dbReference type="EMBL" id="ASK26405.1"/>
    </source>
</evidence>
<sequence length="143" mass="15368">MSKLTTALAAVWLGMQIMAGYIAAPVLFHNLPKMQAGAIAGQLFAVLSYIGIAVWAPVLAVQISKHGSRTTIWLTGSLLAGLAANQFLVAPVIEAHKTHTEHWLLTLAGGSFGMWHGISSVIFMLCAVLAVIVLRRLFTQFSR</sequence>
<evidence type="ECO:0000256" key="2">
    <source>
        <dbReference type="ARBA" id="ARBA00022692"/>
    </source>
</evidence>
<evidence type="ECO:0000259" key="5">
    <source>
        <dbReference type="Pfam" id="PF13664"/>
    </source>
</evidence>
<dbReference type="Pfam" id="PF13664">
    <property type="entry name" value="DUF4149"/>
    <property type="match status" value="1"/>
</dbReference>
<dbReference type="RefSeq" id="WP_089035128.1">
    <property type="nucleotide sequence ID" value="NZ_CP022278.1"/>
</dbReference>
<dbReference type="KEGG" id="nei:BG910_00385"/>
<reference evidence="6 7" key="1">
    <citation type="submission" date="2017-06" db="EMBL/GenBank/DDBJ databases">
        <title>Neisseria chenwenguii sp. nov., isolated from the intestinal contents of Tibetan Plateau Pika in Yushu, Qinghai Province, China.</title>
        <authorList>
            <person name="Zhang G."/>
        </authorList>
    </citation>
    <scope>NUCLEOTIDE SEQUENCE [LARGE SCALE GENOMIC DNA]</scope>
    <source>
        <strain evidence="6 7">10023</strain>
    </source>
</reference>
<protein>
    <recommendedName>
        <fullName evidence="5">TMEM205-like domain-containing protein</fullName>
    </recommendedName>
</protein>
<gene>
    <name evidence="6" type="ORF">BG910_00385</name>
</gene>
<organism evidence="6 7">
    <name type="scientific">Neisseria chenwenguii</name>
    <dbReference type="NCBI Taxonomy" id="1853278"/>
    <lineage>
        <taxon>Bacteria</taxon>
        <taxon>Pseudomonadati</taxon>
        <taxon>Pseudomonadota</taxon>
        <taxon>Betaproteobacteria</taxon>
        <taxon>Neisseriales</taxon>
        <taxon>Neisseriaceae</taxon>
        <taxon>Neisseria</taxon>
    </lineage>
</organism>
<dbReference type="AlphaFoldDB" id="A0A220RZK2"/>
<evidence type="ECO:0000256" key="4">
    <source>
        <dbReference type="ARBA" id="ARBA00023136"/>
    </source>
</evidence>
<dbReference type="InterPro" id="IPR025423">
    <property type="entry name" value="TMEM205-like"/>
</dbReference>
<feature type="domain" description="TMEM205-like" evidence="5">
    <location>
        <begin position="8"/>
        <end position="98"/>
    </location>
</feature>
<proteinExistence type="predicted"/>
<name>A0A220RZK2_9NEIS</name>
<comment type="subcellular location">
    <subcellularLocation>
        <location evidence="1">Membrane</location>
    </subcellularLocation>
</comment>
<evidence type="ECO:0000256" key="3">
    <source>
        <dbReference type="ARBA" id="ARBA00022989"/>
    </source>
</evidence>
<dbReference type="Proteomes" id="UP000198238">
    <property type="component" value="Chromosome"/>
</dbReference>
<keyword evidence="4" id="KW-0472">Membrane</keyword>
<evidence type="ECO:0000256" key="1">
    <source>
        <dbReference type="ARBA" id="ARBA00004370"/>
    </source>
</evidence>
<keyword evidence="3" id="KW-1133">Transmembrane helix</keyword>